<dbReference type="Proteomes" id="UP000184480">
    <property type="component" value="Unassembled WGS sequence"/>
</dbReference>
<dbReference type="OrthoDB" id="9771846at2"/>
<dbReference type="PANTHER" id="PTHR43179:SF7">
    <property type="entry name" value="RHAMNOSYLTRANSFERASE WBBL"/>
    <property type="match status" value="1"/>
</dbReference>
<organism evidence="2 3">
    <name type="scientific">Dysgonomonas macrotermitis</name>
    <dbReference type="NCBI Taxonomy" id="1346286"/>
    <lineage>
        <taxon>Bacteria</taxon>
        <taxon>Pseudomonadati</taxon>
        <taxon>Bacteroidota</taxon>
        <taxon>Bacteroidia</taxon>
        <taxon>Bacteroidales</taxon>
        <taxon>Dysgonomonadaceae</taxon>
        <taxon>Dysgonomonas</taxon>
    </lineage>
</organism>
<accession>A0A1M5E3E7</accession>
<dbReference type="InterPro" id="IPR001173">
    <property type="entry name" value="Glyco_trans_2-like"/>
</dbReference>
<evidence type="ECO:0000259" key="1">
    <source>
        <dbReference type="Pfam" id="PF00535"/>
    </source>
</evidence>
<sequence length="310" mass="36197">METHLQVSIIIVNYNTDKLLEDCILSVKEKTHDLNYEIIVIDNDSEKGSLSHLIEKFPGVQFHFSNQNLGFGKANNLGSTLASGKYLFFLNPDTLLINNAAAILYDYMEKHPQVGICGGNMYRENMIPASSLYDTDFLTYEYKIIFNIKRVPGFNYTKEPKETRVIVGADLFMPKNIFEELNGFDPDFFMYFEEVELCYRARKAGYKIISVPDAEIIHLQGGSAENKSEELNKWSYREHWYSKFLFFYKTKGLSQTRTVYNIYRLKLNIAILLFSLKKNQSKIEYWKTKGRIMQDTYDRFNEYLSRKTGS</sequence>
<name>A0A1M5E3E7_9BACT</name>
<gene>
    <name evidence="2" type="ORF">SAMN05444362_109135</name>
</gene>
<protein>
    <recommendedName>
        <fullName evidence="1">Glycosyltransferase 2-like domain-containing protein</fullName>
    </recommendedName>
</protein>
<evidence type="ECO:0000313" key="3">
    <source>
        <dbReference type="Proteomes" id="UP000184480"/>
    </source>
</evidence>
<evidence type="ECO:0000313" key="2">
    <source>
        <dbReference type="EMBL" id="SHF73690.1"/>
    </source>
</evidence>
<feature type="domain" description="Glycosyltransferase 2-like" evidence="1">
    <location>
        <begin position="8"/>
        <end position="135"/>
    </location>
</feature>
<dbReference type="SUPFAM" id="SSF53448">
    <property type="entry name" value="Nucleotide-diphospho-sugar transferases"/>
    <property type="match status" value="1"/>
</dbReference>
<dbReference type="EMBL" id="FQUC01000009">
    <property type="protein sequence ID" value="SHF73690.1"/>
    <property type="molecule type" value="Genomic_DNA"/>
</dbReference>
<dbReference type="RefSeq" id="WP_062184950.1">
    <property type="nucleotide sequence ID" value="NZ_BBXL01000033.1"/>
</dbReference>
<dbReference type="InterPro" id="IPR029044">
    <property type="entry name" value="Nucleotide-diphossugar_trans"/>
</dbReference>
<dbReference type="AlphaFoldDB" id="A0A1M5E3E7"/>
<keyword evidence="3" id="KW-1185">Reference proteome</keyword>
<proteinExistence type="predicted"/>
<reference evidence="3" key="1">
    <citation type="submission" date="2016-11" db="EMBL/GenBank/DDBJ databases">
        <authorList>
            <person name="Varghese N."/>
            <person name="Submissions S."/>
        </authorList>
    </citation>
    <scope>NUCLEOTIDE SEQUENCE [LARGE SCALE GENOMIC DNA]</scope>
    <source>
        <strain evidence="3">DSM 27370</strain>
    </source>
</reference>
<dbReference type="CDD" id="cd04186">
    <property type="entry name" value="GT_2_like_c"/>
    <property type="match status" value="1"/>
</dbReference>
<dbReference type="Pfam" id="PF00535">
    <property type="entry name" value="Glycos_transf_2"/>
    <property type="match status" value="1"/>
</dbReference>
<dbReference type="PANTHER" id="PTHR43179">
    <property type="entry name" value="RHAMNOSYLTRANSFERASE WBBL"/>
    <property type="match status" value="1"/>
</dbReference>
<dbReference type="Gene3D" id="3.90.550.10">
    <property type="entry name" value="Spore Coat Polysaccharide Biosynthesis Protein SpsA, Chain A"/>
    <property type="match status" value="1"/>
</dbReference>
<dbReference type="STRING" id="1346286.SAMN05444362_109135"/>